<protein>
    <submittedName>
        <fullName evidence="1">17567_t:CDS:1</fullName>
    </submittedName>
</protein>
<evidence type="ECO:0000313" key="2">
    <source>
        <dbReference type="Proteomes" id="UP000789396"/>
    </source>
</evidence>
<evidence type="ECO:0000313" key="1">
    <source>
        <dbReference type="EMBL" id="CAG8745016.1"/>
    </source>
</evidence>
<feature type="non-terminal residue" evidence="1">
    <location>
        <position position="150"/>
    </location>
</feature>
<keyword evidence="2" id="KW-1185">Reference proteome</keyword>
<gene>
    <name evidence="1" type="ORF">RFULGI_LOCUS13160</name>
</gene>
<dbReference type="OrthoDB" id="2377115at2759"/>
<sequence length="150" mass="17338">MVKTHPDWNGISTKLRQAFENFRSIYNDDVAKLANHLMRKKGSTPSNRDIEEFIAGTVWEKPLKKHIDVLDYDVFKNQQLGVKALETFVARSLKIHMEYLIAESKGEDSDYISMVLNRIKGLDDITINITFPAASCFQYANRLKLKEEQE</sequence>
<comment type="caution">
    <text evidence="1">The sequence shown here is derived from an EMBL/GenBank/DDBJ whole genome shotgun (WGS) entry which is preliminary data.</text>
</comment>
<name>A0A9N9IPU6_9GLOM</name>
<proteinExistence type="predicted"/>
<dbReference type="Proteomes" id="UP000789396">
    <property type="component" value="Unassembled WGS sequence"/>
</dbReference>
<dbReference type="EMBL" id="CAJVPZ010033700">
    <property type="protein sequence ID" value="CAG8745016.1"/>
    <property type="molecule type" value="Genomic_DNA"/>
</dbReference>
<reference evidence="1" key="1">
    <citation type="submission" date="2021-06" db="EMBL/GenBank/DDBJ databases">
        <authorList>
            <person name="Kallberg Y."/>
            <person name="Tangrot J."/>
            <person name="Rosling A."/>
        </authorList>
    </citation>
    <scope>NUCLEOTIDE SEQUENCE</scope>
    <source>
        <strain evidence="1">IN212</strain>
    </source>
</reference>
<dbReference type="AlphaFoldDB" id="A0A9N9IPU6"/>
<accession>A0A9N9IPU6</accession>
<organism evidence="1 2">
    <name type="scientific">Racocetra fulgida</name>
    <dbReference type="NCBI Taxonomy" id="60492"/>
    <lineage>
        <taxon>Eukaryota</taxon>
        <taxon>Fungi</taxon>
        <taxon>Fungi incertae sedis</taxon>
        <taxon>Mucoromycota</taxon>
        <taxon>Glomeromycotina</taxon>
        <taxon>Glomeromycetes</taxon>
        <taxon>Diversisporales</taxon>
        <taxon>Gigasporaceae</taxon>
        <taxon>Racocetra</taxon>
    </lineage>
</organism>